<evidence type="ECO:0000256" key="3">
    <source>
        <dbReference type="ARBA" id="ARBA00022786"/>
    </source>
</evidence>
<feature type="region of interest" description="Disordered" evidence="4">
    <location>
        <begin position="34"/>
        <end position="64"/>
    </location>
</feature>
<dbReference type="SMART" id="SM00710">
    <property type="entry name" value="PbH1"/>
    <property type="match status" value="9"/>
</dbReference>
<keyword evidence="5" id="KW-0472">Membrane</keyword>
<comment type="caution">
    <text evidence="7">The sequence shown here is derived from an EMBL/GenBank/DDBJ whole genome shotgun (WGS) entry which is preliminary data.</text>
</comment>
<dbReference type="PATRIC" id="fig|1227497.3.peg.2863"/>
<dbReference type="InterPro" id="IPR051550">
    <property type="entry name" value="SCF-Subunits/Alg-Epimerases"/>
</dbReference>
<protein>
    <submittedName>
        <fullName evidence="7">Parallel beta-helix repeat-containing protein</fullName>
    </submittedName>
</protein>
<feature type="domain" description="Periplasmic copper-binding protein NosD beta helix" evidence="6">
    <location>
        <begin position="187"/>
        <end position="385"/>
    </location>
</feature>
<reference evidence="7 8" key="1">
    <citation type="journal article" date="2014" name="PLoS Genet.">
        <title>Phylogenetically driven sequencing of extremely halophilic archaea reveals strategies for static and dynamic osmo-response.</title>
        <authorList>
            <person name="Becker E.A."/>
            <person name="Seitzer P.M."/>
            <person name="Tritt A."/>
            <person name="Larsen D."/>
            <person name="Krusor M."/>
            <person name="Yao A.I."/>
            <person name="Wu D."/>
            <person name="Madern D."/>
            <person name="Eisen J.A."/>
            <person name="Darling A.E."/>
            <person name="Facciotti M.T."/>
        </authorList>
    </citation>
    <scope>NUCLEOTIDE SEQUENCE [LARGE SCALE GENOMIC DNA]</scope>
    <source>
        <strain evidence="7 8">DSM 10524</strain>
    </source>
</reference>
<keyword evidence="5" id="KW-0812">Transmembrane</keyword>
<dbReference type="NCBIfam" id="TIGR03804">
    <property type="entry name" value="para_beta_helix"/>
    <property type="match status" value="2"/>
</dbReference>
<dbReference type="InterPro" id="IPR006626">
    <property type="entry name" value="PbH1"/>
</dbReference>
<dbReference type="AlphaFoldDB" id="L9X2Z2"/>
<accession>L9X2Z2</accession>
<dbReference type="InterPro" id="IPR007742">
    <property type="entry name" value="NosD_dom"/>
</dbReference>
<evidence type="ECO:0000256" key="1">
    <source>
        <dbReference type="ARBA" id="ARBA00004906"/>
    </source>
</evidence>
<evidence type="ECO:0000256" key="4">
    <source>
        <dbReference type="SAM" id="MobiDB-lite"/>
    </source>
</evidence>
<evidence type="ECO:0000313" key="8">
    <source>
        <dbReference type="Proteomes" id="UP000011688"/>
    </source>
</evidence>
<dbReference type="InterPro" id="IPR026464">
    <property type="entry name" value="NosD_copper_fam"/>
</dbReference>
<dbReference type="NCBIfam" id="TIGR04247">
    <property type="entry name" value="NosD_copper_fam"/>
    <property type="match status" value="1"/>
</dbReference>
<dbReference type="Proteomes" id="UP000011688">
    <property type="component" value="Unassembled WGS sequence"/>
</dbReference>
<dbReference type="OrthoDB" id="29186at2157"/>
<dbReference type="eggNOG" id="arCOG02519">
    <property type="taxonomic scope" value="Archaea"/>
</dbReference>
<keyword evidence="3" id="KW-0833">Ubl conjugation pathway</keyword>
<dbReference type="RefSeq" id="WP_005557301.1">
    <property type="nucleotide sequence ID" value="NZ_AOIB01000028.1"/>
</dbReference>
<dbReference type="EMBL" id="AOIB01000028">
    <property type="protein sequence ID" value="ELY56075.1"/>
    <property type="molecule type" value="Genomic_DNA"/>
</dbReference>
<dbReference type="PANTHER" id="PTHR22990">
    <property type="entry name" value="F-BOX ONLY PROTEIN"/>
    <property type="match status" value="1"/>
</dbReference>
<sequence>MADRVAADRETWFVVVAVAVLVVLLAAAAVAATDGSDDREATVEGWTPDVSDPRDAEAPGESGVATVDGQEFDSVQDAVDAAEPGDTVVLEGVFEERVTVETEGLTLEATGEGALIDGGGEETVVHVAAENVTLEELWIRESGHDRSSEDAGVLVNGSESTLEDVRITDVTYGVWIGEAEDVTVADATIAGREDVSEAERGNGIHLDRADRAELRDNEITTVRDGIYFSWSDGVDATENTMWELRYGVHYMYSDDNRLAGNVAFDNDVGFAIMVSENLTVVDNVAVNNDGPSGQGILVKDVDRTEIRDNAVVANRNGFYVYNAHGNELTDNLILENEVGVQFTAGSSDELVIGNSFVANGQSAYAPTTAQVTWNDSERGNYWSDARAVDLDGDGISETRHQPAGAVESIVREQPQAAVFAESPAFDAVRMAESSFPVIESPGVVDHRPLAEPPHDDWREYYANHDH</sequence>
<dbReference type="InterPro" id="IPR022441">
    <property type="entry name" value="Para_beta_helix_rpt-2"/>
</dbReference>
<name>L9X2Z2_9EURY</name>
<feature type="transmembrane region" description="Helical" evidence="5">
    <location>
        <begin position="12"/>
        <end position="32"/>
    </location>
</feature>
<dbReference type="Gene3D" id="2.160.20.10">
    <property type="entry name" value="Single-stranded right-handed beta-helix, Pectin lyase-like"/>
    <property type="match status" value="2"/>
</dbReference>
<evidence type="ECO:0000256" key="5">
    <source>
        <dbReference type="SAM" id="Phobius"/>
    </source>
</evidence>
<dbReference type="STRING" id="1227497.C491_14037"/>
<organism evidence="7 8">
    <name type="scientific">Natronococcus amylolyticus DSM 10524</name>
    <dbReference type="NCBI Taxonomy" id="1227497"/>
    <lineage>
        <taxon>Archaea</taxon>
        <taxon>Methanobacteriati</taxon>
        <taxon>Methanobacteriota</taxon>
        <taxon>Stenosarchaea group</taxon>
        <taxon>Halobacteria</taxon>
        <taxon>Halobacteriales</taxon>
        <taxon>Natrialbaceae</taxon>
        <taxon>Natronococcus</taxon>
    </lineage>
</organism>
<proteinExistence type="predicted"/>
<dbReference type="InterPro" id="IPR011050">
    <property type="entry name" value="Pectin_lyase_fold/virulence"/>
</dbReference>
<dbReference type="PANTHER" id="PTHR22990:SF15">
    <property type="entry name" value="F-BOX ONLY PROTEIN 10"/>
    <property type="match status" value="1"/>
</dbReference>
<dbReference type="SUPFAM" id="SSF51126">
    <property type="entry name" value="Pectin lyase-like"/>
    <property type="match status" value="1"/>
</dbReference>
<dbReference type="Pfam" id="PF05048">
    <property type="entry name" value="NosD"/>
    <property type="match status" value="1"/>
</dbReference>
<evidence type="ECO:0000259" key="6">
    <source>
        <dbReference type="Pfam" id="PF05048"/>
    </source>
</evidence>
<evidence type="ECO:0000256" key="2">
    <source>
        <dbReference type="ARBA" id="ARBA00022737"/>
    </source>
</evidence>
<dbReference type="InterPro" id="IPR012334">
    <property type="entry name" value="Pectin_lyas_fold"/>
</dbReference>
<comment type="pathway">
    <text evidence="1">Protein modification; protein ubiquitination.</text>
</comment>
<evidence type="ECO:0000313" key="7">
    <source>
        <dbReference type="EMBL" id="ELY56075.1"/>
    </source>
</evidence>
<gene>
    <name evidence="7" type="ORF">C491_14037</name>
</gene>
<keyword evidence="8" id="KW-1185">Reference proteome</keyword>
<keyword evidence="5" id="KW-1133">Transmembrane helix</keyword>
<keyword evidence="2" id="KW-0677">Repeat</keyword>